<feature type="region of interest" description="Disordered" evidence="2">
    <location>
        <begin position="1"/>
        <end position="91"/>
    </location>
</feature>
<evidence type="ECO:0000313" key="5">
    <source>
        <dbReference type="Proteomes" id="UP000825434"/>
    </source>
</evidence>
<accession>A0ABX8I325</accession>
<keyword evidence="5" id="KW-1185">Reference proteome</keyword>
<organism evidence="4 5">
    <name type="scientific">Candidozyma haemuli</name>
    <dbReference type="NCBI Taxonomy" id="45357"/>
    <lineage>
        <taxon>Eukaryota</taxon>
        <taxon>Fungi</taxon>
        <taxon>Dikarya</taxon>
        <taxon>Ascomycota</taxon>
        <taxon>Saccharomycotina</taxon>
        <taxon>Pichiomycetes</taxon>
        <taxon>Metschnikowiaceae</taxon>
        <taxon>Candidozyma</taxon>
    </lineage>
</organism>
<feature type="region of interest" description="Disordered" evidence="2">
    <location>
        <begin position="3175"/>
        <end position="3232"/>
    </location>
</feature>
<name>A0ABX8I325_9ASCO</name>
<dbReference type="PANTHER" id="PTHR28190:SF1">
    <property type="entry name" value="NUCLEAR MIGRATION PROTEIN NUM1"/>
    <property type="match status" value="1"/>
</dbReference>
<feature type="compositionally biased region" description="Polar residues" evidence="2">
    <location>
        <begin position="31"/>
        <end position="41"/>
    </location>
</feature>
<feature type="compositionally biased region" description="Low complexity" evidence="2">
    <location>
        <begin position="3214"/>
        <end position="3223"/>
    </location>
</feature>
<feature type="compositionally biased region" description="Acidic residues" evidence="2">
    <location>
        <begin position="427"/>
        <end position="440"/>
    </location>
</feature>
<dbReference type="Proteomes" id="UP000825434">
    <property type="component" value="Chromosome 1"/>
</dbReference>
<feature type="region of interest" description="Disordered" evidence="2">
    <location>
        <begin position="330"/>
        <end position="447"/>
    </location>
</feature>
<protein>
    <recommendedName>
        <fullName evidence="3">PH domain-containing protein</fullName>
    </recommendedName>
</protein>
<dbReference type="SUPFAM" id="SSF50729">
    <property type="entry name" value="PH domain-like"/>
    <property type="match status" value="1"/>
</dbReference>
<dbReference type="InterPro" id="IPR001849">
    <property type="entry name" value="PH_domain"/>
</dbReference>
<dbReference type="PROSITE" id="PS50003">
    <property type="entry name" value="PH_DOMAIN"/>
    <property type="match status" value="1"/>
</dbReference>
<evidence type="ECO:0000259" key="3">
    <source>
        <dbReference type="PROSITE" id="PS50003"/>
    </source>
</evidence>
<evidence type="ECO:0000313" key="4">
    <source>
        <dbReference type="EMBL" id="QWU86382.1"/>
    </source>
</evidence>
<keyword evidence="1" id="KW-0175">Coiled coil</keyword>
<feature type="compositionally biased region" description="Acidic residues" evidence="2">
    <location>
        <begin position="3188"/>
        <end position="3200"/>
    </location>
</feature>
<evidence type="ECO:0000256" key="1">
    <source>
        <dbReference type="SAM" id="Coils"/>
    </source>
</evidence>
<dbReference type="Pfam" id="PF12814">
    <property type="entry name" value="Mcp5_PH"/>
    <property type="match status" value="1"/>
</dbReference>
<feature type="compositionally biased region" description="Basic and acidic residues" evidence="2">
    <location>
        <begin position="1"/>
        <end position="10"/>
    </location>
</feature>
<dbReference type="CDD" id="cd13365">
    <property type="entry name" value="PH_PLC_plant-like"/>
    <property type="match status" value="1"/>
</dbReference>
<proteinExistence type="predicted"/>
<feature type="compositionally biased region" description="Low complexity" evidence="2">
    <location>
        <begin position="60"/>
        <end position="73"/>
    </location>
</feature>
<feature type="compositionally biased region" description="Low complexity" evidence="2">
    <location>
        <begin position="44"/>
        <end position="53"/>
    </location>
</feature>
<dbReference type="EMBL" id="CP076661">
    <property type="protein sequence ID" value="QWU86382.1"/>
    <property type="molecule type" value="Genomic_DNA"/>
</dbReference>
<feature type="coiled-coil region" evidence="1">
    <location>
        <begin position="102"/>
        <end position="245"/>
    </location>
</feature>
<reference evidence="4 5" key="1">
    <citation type="submission" date="2021-06" db="EMBL/GenBank/DDBJ databases">
        <title>Candida outbreak in Lebanon.</title>
        <authorList>
            <person name="Finianos M."/>
        </authorList>
    </citation>
    <scope>NUCLEOTIDE SEQUENCE [LARGE SCALE GENOMIC DNA]</scope>
    <source>
        <strain evidence="4">CA3LBN</strain>
    </source>
</reference>
<dbReference type="InterPro" id="IPR024774">
    <property type="entry name" value="PH_dom-Mcp5-type"/>
</dbReference>
<gene>
    <name evidence="4" type="ORF">CA3LBN_000600</name>
</gene>
<sequence length="3232" mass="362898">MSHPHKEDIRGQLSDIQKKLFGSNKEKATAPLQSPDATQGARQPPGSTGSSSSVPRLRQKSSSSHLGKLSNSNRQNTLVPQPAPALGPESKGHDMNFVVGLSENLLTECRRLTAENNKYKTKLKGAAEELAKYKNQVVSLTNSRSFAASNEEQLKDKNWELEATVTHLNEEIEQLRITNDKLVKSTNESTLRITSIQKENDELRLQHNKLDSDLHKSRDSYEKEIAELNSRISSLNDENDLLLVKSTEKAAKGTTEPAPIVEKKAKFHDISTSEDIDPVDLDSILTASEALPHEPDSSSSNTELRVETLKANLDHAHKMVAKLRGALLKTRFETQSPSTRETPRSSKKSRQKDFFPPPSNRSSAIYSPAKRNSKFLVLDDESGDNWPQDEKWEDYIETGSATPSKPVRRLESWDDDSPQKTQQDVPPLDDSESSSDSETEDMTRARRDIRSELSNVAGLTDEQVQKYAKDNHLVLVQQDEYAKLQYNDVNDISEERLKGVTEIRGLVCLSKKEYNRLLDEEEMKLKLKERGLVTIDSQEYETITKDATSYLNPEVDYLTAALEKHGLQTIEPDYLGVLKKNEELVSRPSESYLRSKCKEAQLHTLTNDEFKNLKKLEADHLNPDKAYLTEKANELGMILTSSAFYDELVARADEPTAEQIIEHGSKRNLHVLDDEKLQALQSPSLDDWKAKAASFNYTAIPSDEHDQLSKSAFEPTLDSLKSHIGKHDHVVVSRGDFEKLNANANQPSLSHLREKAEAQSHSVIPTEELNGLRTKIDNPTIEYIKEKATGHKIIENGQFMSLLQKAHEPSLAQVQTHAEKHDLVTMDKSEYADLYKTFNDPSFEFLKSKAVSKGYQLLKFDELHRLRDIELSPSREFIASKANNMDCSVINKTELKNLEELAENPPLERVKSLLTGFGLCAIESDQLTSLRKQLNEPSFEEISERAKSVDSIILKTSEYEEIKHAAANPSMELINTKVTTDGCIIVSKGEFEDLKKLAENPSLEFIEGQAAKINMSVISNNELESLRTEAESPGVETLEKHASKHDKLLLSRTQFAELERRAQQPSLSEIKEHAERADHELLPVVETQKLRNNLNEPSLDFIQSHASRLSHVLLSSSDHESLTETSRNPSLEKLKERAKALNYVILEADAYKNLKEDASEPSIELLRKHAAGHSHDVISQEEVMRMRKTIDEPELDFIQQHSSRLEHTVLSHDEYAALKTAAEEPSFTTIEKQAAALDHELIKAEDFAALRKAALEPDVQELSSHAKRRNLLLISAAEHEELTRKATTPNEEELRECAEGSDFVLTKRDEFEQLQQQLHQPAKSYLDEKASEIKFKLIAEDDFENPSTEYLESKAAKVNMRVLSEDSFNSLETLAKQPSLEHIISQAGRLEQVVVSKSEYETLLKEAREPTPTAITSKALALGLCAIPLAEYNSLKKTSEEPDPTWIAKEAEKHGNVVIEKRTHDELRTLAHQPGVDHLTKLATEKDKCLIDITHFEDLERRAQEPTLDEVKAFAIKHEGEFMLKKDAETLRMLANSPDIDRVREHATKHDHVLLATSEYTALSTPDISRLSELAQPLNLSLVENNELETLRQLAYEPQIGHLSERALKHNHSVVPTQVYDSILLKANNPDLDHLKSRAASLDHAVIKKSDYKRLLGLASTPDVDHVRKQATRLQLELVPKEELVSLKKFYFPDVDSLKEGISKHGMVAVPTTEFEKHLEDKERLNTMKLVTHDEYDNLLSISNDPSIAFLEENADRIDKALISKAELERLYHNDEEPDIDFLTRQAERHGYQLVADDVYHLLKETSSSPSLEFLLTKAQNAGQKIISQEQHDQMTRIVQNPSIDHLTERASQKQMSLISNNELQKLKATFEDPGTEYLFQKAEQKSFKLLSSDEYRKLIDAIENPSLNYLEEKSQLKNQTLIETTELTEMKKNLSEPSIELLRQKALSKNHMILESSEFQEMKQKIEEPSENDLSAHASSKGLVLVPSTDYISLKEYKSKGLEKLAEEKGFKLLSAVEYEKLLDDVKTPSLDKVKTVATSEGFIILKKDEHSNMLEKIESPALDHIEKKARAHKSRVISDESYDELHEPLSIKIEKAGMIGLAKEEYDQLKNPSLEAIKSLPHAKGFVLVPESEFAVLSRSLEAKLEDASLIGVPKTDYQKLRESAESPAFEKIREIASKQNHCVISKTEYDLLSKDLSQRASEQGMTLIKSEELEALKSKIDSPTADFLKSAAISAGMIAVTKEDFTALTEKANKSLADQAQEQSLTVLPRAEYDDLMGSRQQCEKLSASLDELKRQYDEPSLEYLHHNAATKNCVVVDNAEYDKLKSSHETSIFDKAAALSMVAVSTTEFKKLKSSADESIEDHASRKGLAIIKPTELAELKKKSECPSAETARALLQSQGMIILPTTEHDVLKGRANRTVESLADEAGMILVSKDDHERNVKQLSEPSEHFIKTNAATLGFCCIEKSELENLKKEASLSAVKKAEMSGLATIEMNELKELRARPTVRSIDDLQHIAETHDSIVVSKAELDDWKARANRSIEEQVEGTGKLLIASQEYDTLLLKANKPSFELLTMHAEKKGLTLLPSDELEELKTKSAETLEEKAERQGVALIEKPRLKALEESLKNPQKDELISRCDALGLSVIEVNELEELKNRASVDFEEQIEAEGKAIMSKEEISSLKKAANRSVTPEEAKAVLSNGGFKVVTEDEFTRELSSRMPVPLGFGEMISALETEGYSVSKADEEFRDANDSFALDVTELKCSADKLNKVVVDREEYERMLETSEQLNDKDLFTKAGAALGLSVLSSGEFLKFKQSLAEKDSRIHELSRKADTQLSKEDLARESDKLGLVVVRQDEYATLKDRLANLEASQENVMTEEEISKRAGDLGLSVVSATELHKMKRSSMIESDVGQLRQAAKNLGMICVPLSAAASNAMVADAESGSVKLLPTSEYNSLRDSNIDTISDEKFKTYAEKRGFKHESMFPVLPVNDDIQETSPSSRGATGGIPQSRSVGSNLTIHSRASMLDSITGMSVASNISLTDKSMIPVITQVLIGEYLFKYYRKLGPLSSISSTRHERYFWVHPYSLTLYWSTSNPVLKNPNASKSKAIAILGVESVEDNNPIPVGLYHKSIIVHSQTKSVKFTCSNRQRHNIWYNSLRYLVHRNINELDFGGHHHHKKDSPEADHSDEDEDDGDELPDMTFDASNRQALPRSSTISRSSSLGRFMSLKR</sequence>
<feature type="domain" description="PH" evidence="3">
    <location>
        <begin position="3063"/>
        <end position="3165"/>
    </location>
</feature>
<evidence type="ECO:0000256" key="2">
    <source>
        <dbReference type="SAM" id="MobiDB-lite"/>
    </source>
</evidence>
<dbReference type="PANTHER" id="PTHR28190">
    <property type="entry name" value="NUCLEAR MIGRATION PROTEIN NUM1"/>
    <property type="match status" value="1"/>
</dbReference>
<dbReference type="InterPro" id="IPR053005">
    <property type="entry name" value="Nuclear_Pos-Cytoskel_Interact"/>
</dbReference>
<dbReference type="SMART" id="SM00233">
    <property type="entry name" value="PH"/>
    <property type="match status" value="1"/>
</dbReference>